<keyword evidence="4" id="KW-1185">Reference proteome</keyword>
<evidence type="ECO:0000256" key="1">
    <source>
        <dbReference type="SAM" id="Phobius"/>
    </source>
</evidence>
<gene>
    <name evidence="3" type="ORF">E9531_12150</name>
</gene>
<sequence>MKILFGSNVPEYKSIPNGKQHGVAVFIVMVVMLLGALLVVWSSRVTLFNERVTGNNADYLLAYEAAQALLADAELDILGMMADGSDCSSPCRNKNNGVLQIPDNLTVLEDDGGAMVLLANKVKDRAVPCMQGLCFDNGNLKTEFWSESDVLNNMIGDSALYGEYTGAVNDATMGNPRLIVNDGMINNRALASAWYWIEPIEFNADTPIGRKYAGMGADVAMGTTNGIVYRVTAIANGRKPGTRAIIQSIVSPKIVPVNFINPPV</sequence>
<dbReference type="Pfam" id="PF13681">
    <property type="entry name" value="PilX"/>
    <property type="match status" value="1"/>
</dbReference>
<dbReference type="InterPro" id="IPR025205">
    <property type="entry name" value="PilX/PilW_C"/>
</dbReference>
<comment type="caution">
    <text evidence="3">The sequence shown here is derived from an EMBL/GenBank/DDBJ whole genome shotgun (WGS) entry which is preliminary data.</text>
</comment>
<organism evidence="3 4">
    <name type="scientific">Lampropedia puyangensis</name>
    <dbReference type="NCBI Taxonomy" id="1330072"/>
    <lineage>
        <taxon>Bacteria</taxon>
        <taxon>Pseudomonadati</taxon>
        <taxon>Pseudomonadota</taxon>
        <taxon>Betaproteobacteria</taxon>
        <taxon>Burkholderiales</taxon>
        <taxon>Comamonadaceae</taxon>
        <taxon>Lampropedia</taxon>
    </lineage>
</organism>
<dbReference type="RefSeq" id="WP_136574038.1">
    <property type="nucleotide sequence ID" value="NZ_STFG01000014.1"/>
</dbReference>
<protein>
    <recommendedName>
        <fullName evidence="2">PilX/PilW C-terminal domain-containing protein</fullName>
    </recommendedName>
</protein>
<dbReference type="Proteomes" id="UP000308917">
    <property type="component" value="Unassembled WGS sequence"/>
</dbReference>
<evidence type="ECO:0000313" key="3">
    <source>
        <dbReference type="EMBL" id="THT99324.1"/>
    </source>
</evidence>
<dbReference type="EMBL" id="STFG01000014">
    <property type="protein sequence ID" value="THT99324.1"/>
    <property type="molecule type" value="Genomic_DNA"/>
</dbReference>
<keyword evidence="1" id="KW-1133">Transmembrane helix</keyword>
<proteinExistence type="predicted"/>
<feature type="domain" description="PilX/PilW C-terminal" evidence="2">
    <location>
        <begin position="188"/>
        <end position="250"/>
    </location>
</feature>
<evidence type="ECO:0000259" key="2">
    <source>
        <dbReference type="Pfam" id="PF13681"/>
    </source>
</evidence>
<evidence type="ECO:0000313" key="4">
    <source>
        <dbReference type="Proteomes" id="UP000308917"/>
    </source>
</evidence>
<dbReference type="AlphaFoldDB" id="A0A4S8EZE1"/>
<keyword evidence="1" id="KW-0472">Membrane</keyword>
<reference evidence="3 4" key="1">
    <citation type="journal article" date="2015" name="Antonie Van Leeuwenhoek">
        <title>Lampropedia puyangensis sp. nov., isolated from symptomatic bark of Populus ? euramericana canker and emended description of Lampropedia hyalina (Ehrenberg 1832) Lee et al. 2004.</title>
        <authorList>
            <person name="Li Y."/>
            <person name="Wang T."/>
            <person name="Piao C.G."/>
            <person name="Wang L.F."/>
            <person name="Tian G.Z."/>
            <person name="Zhu T.H."/>
            <person name="Guo M.W."/>
        </authorList>
    </citation>
    <scope>NUCLEOTIDE SEQUENCE [LARGE SCALE GENOMIC DNA]</scope>
    <source>
        <strain evidence="3 4">2-bin</strain>
    </source>
</reference>
<accession>A0A4S8EZE1</accession>
<keyword evidence="1" id="KW-0812">Transmembrane</keyword>
<dbReference type="OrthoDB" id="8793903at2"/>
<name>A0A4S8EZE1_9BURK</name>
<feature type="transmembrane region" description="Helical" evidence="1">
    <location>
        <begin position="20"/>
        <end position="41"/>
    </location>
</feature>